<feature type="non-terminal residue" evidence="1">
    <location>
        <position position="176"/>
    </location>
</feature>
<organism evidence="1 2">
    <name type="scientific">Gigaspora margarita</name>
    <dbReference type="NCBI Taxonomy" id="4874"/>
    <lineage>
        <taxon>Eukaryota</taxon>
        <taxon>Fungi</taxon>
        <taxon>Fungi incertae sedis</taxon>
        <taxon>Mucoromycota</taxon>
        <taxon>Glomeromycotina</taxon>
        <taxon>Glomeromycetes</taxon>
        <taxon>Diversisporales</taxon>
        <taxon>Gigasporaceae</taxon>
        <taxon>Gigaspora</taxon>
    </lineage>
</organism>
<accession>A0ABN7V6A2</accession>
<keyword evidence="2" id="KW-1185">Reference proteome</keyword>
<sequence length="176" mass="20012">MQRKGGKPLHQLTEYFYIIPNKWANKSNRKCICRACMEAVGRDFALKNESMKITNTLCYCANHIKECPYFAPDKVIAMSQVCAEVLRTYKKKSNLLYTSTVSLSSVDPVSVASSTYEEDDTDDNITEDISSEADWNAEQDNLDVEIDFLDSETHPAKNPSAKWELQILFLPNLPFP</sequence>
<comment type="caution">
    <text evidence="1">The sequence shown here is derived from an EMBL/GenBank/DDBJ whole genome shotgun (WGS) entry which is preliminary data.</text>
</comment>
<dbReference type="EMBL" id="CAJVQB010009722">
    <property type="protein sequence ID" value="CAG8733031.1"/>
    <property type="molecule type" value="Genomic_DNA"/>
</dbReference>
<gene>
    <name evidence="1" type="ORF">GMARGA_LOCUS14577</name>
</gene>
<proteinExistence type="predicted"/>
<evidence type="ECO:0000313" key="2">
    <source>
        <dbReference type="Proteomes" id="UP000789901"/>
    </source>
</evidence>
<evidence type="ECO:0000313" key="1">
    <source>
        <dbReference type="EMBL" id="CAG8733031.1"/>
    </source>
</evidence>
<protein>
    <submittedName>
        <fullName evidence="1">19694_t:CDS:1</fullName>
    </submittedName>
</protein>
<dbReference type="Proteomes" id="UP000789901">
    <property type="component" value="Unassembled WGS sequence"/>
</dbReference>
<name>A0ABN7V6A2_GIGMA</name>
<reference evidence="1 2" key="1">
    <citation type="submission" date="2021-06" db="EMBL/GenBank/DDBJ databases">
        <authorList>
            <person name="Kallberg Y."/>
            <person name="Tangrot J."/>
            <person name="Rosling A."/>
        </authorList>
    </citation>
    <scope>NUCLEOTIDE SEQUENCE [LARGE SCALE GENOMIC DNA]</scope>
    <source>
        <strain evidence="1 2">120-4 pot B 10/14</strain>
    </source>
</reference>